<dbReference type="Gene3D" id="1.10.260.40">
    <property type="entry name" value="lambda repressor-like DNA-binding domains"/>
    <property type="match status" value="1"/>
</dbReference>
<dbReference type="PROSITE" id="PS50943">
    <property type="entry name" value="HTH_CROC1"/>
    <property type="match status" value="1"/>
</dbReference>
<sequence length="256" mass="28018">MTSVQPSPPFAAALRSWRRQRSTSQLALATAAGTTTRHLSFLETGRSRPSAAMVHRLAEALTLPLRARNDLLASAGFPPAYEENPLGAPDLQPFRAVVSRLLQRHEPYPAFAVDGRWNLVDANAPAAALLAGEERNLVRLLFTGAWRPMVDNWDEVALLGLRRLEDDVARHPGDPELLDLLDLATTATRGIPPRTHPGSPLVLCPHFRIDGRIVRTVGMVARFSSARDVTLDELRVELVYPADAEAEAFFTGVQPG</sequence>
<name>A0A2S6IMM6_9ACTN</name>
<reference evidence="2 3" key="1">
    <citation type="submission" date="2018-02" db="EMBL/GenBank/DDBJ databases">
        <title>Genomic Encyclopedia of Archaeal and Bacterial Type Strains, Phase II (KMG-II): from individual species to whole genera.</title>
        <authorList>
            <person name="Goeker M."/>
        </authorList>
    </citation>
    <scope>NUCLEOTIDE SEQUENCE [LARGE SCALE GENOMIC DNA]</scope>
    <source>
        <strain evidence="2 3">DSM 22857</strain>
    </source>
</reference>
<dbReference type="GO" id="GO:0003677">
    <property type="term" value="F:DNA binding"/>
    <property type="evidence" value="ECO:0007669"/>
    <property type="project" value="InterPro"/>
</dbReference>
<keyword evidence="3" id="KW-1185">Reference proteome</keyword>
<dbReference type="AlphaFoldDB" id="A0A2S6IMM6"/>
<evidence type="ECO:0000259" key="1">
    <source>
        <dbReference type="PROSITE" id="PS50943"/>
    </source>
</evidence>
<protein>
    <submittedName>
        <fullName evidence="2">Helix-turn-helix protein</fullName>
    </submittedName>
</protein>
<dbReference type="PANTHER" id="PTHR35010:SF4">
    <property type="entry name" value="BLL5781 PROTEIN"/>
    <property type="match status" value="1"/>
</dbReference>
<gene>
    <name evidence="2" type="ORF">CLV92_106229</name>
</gene>
<dbReference type="InterPro" id="IPR041413">
    <property type="entry name" value="MLTR_LBD"/>
</dbReference>
<dbReference type="Proteomes" id="UP000239485">
    <property type="component" value="Unassembled WGS sequence"/>
</dbReference>
<evidence type="ECO:0000313" key="3">
    <source>
        <dbReference type="Proteomes" id="UP000239485"/>
    </source>
</evidence>
<accession>A0A2S6IMM6</accession>
<proteinExistence type="predicted"/>
<dbReference type="OrthoDB" id="2959414at2"/>
<organism evidence="2 3">
    <name type="scientific">Kineococcus xinjiangensis</name>
    <dbReference type="NCBI Taxonomy" id="512762"/>
    <lineage>
        <taxon>Bacteria</taxon>
        <taxon>Bacillati</taxon>
        <taxon>Actinomycetota</taxon>
        <taxon>Actinomycetes</taxon>
        <taxon>Kineosporiales</taxon>
        <taxon>Kineosporiaceae</taxon>
        <taxon>Kineococcus</taxon>
    </lineage>
</organism>
<dbReference type="Gene3D" id="3.30.450.180">
    <property type="match status" value="1"/>
</dbReference>
<dbReference type="SMART" id="SM00530">
    <property type="entry name" value="HTH_XRE"/>
    <property type="match status" value="1"/>
</dbReference>
<dbReference type="EMBL" id="PTJD01000006">
    <property type="protein sequence ID" value="PPK95406.1"/>
    <property type="molecule type" value="Genomic_DNA"/>
</dbReference>
<feature type="domain" description="HTH cro/C1-type" evidence="1">
    <location>
        <begin position="14"/>
        <end position="68"/>
    </location>
</feature>
<comment type="caution">
    <text evidence="2">The sequence shown here is derived from an EMBL/GenBank/DDBJ whole genome shotgun (WGS) entry which is preliminary data.</text>
</comment>
<dbReference type="PANTHER" id="PTHR35010">
    <property type="entry name" value="BLL4672 PROTEIN-RELATED"/>
    <property type="match status" value="1"/>
</dbReference>
<dbReference type="InterPro" id="IPR001387">
    <property type="entry name" value="Cro/C1-type_HTH"/>
</dbReference>
<dbReference type="Pfam" id="PF17765">
    <property type="entry name" value="MLTR_LBD"/>
    <property type="match status" value="1"/>
</dbReference>
<dbReference type="Pfam" id="PF01381">
    <property type="entry name" value="HTH_3"/>
    <property type="match status" value="1"/>
</dbReference>
<evidence type="ECO:0000313" key="2">
    <source>
        <dbReference type="EMBL" id="PPK95406.1"/>
    </source>
</evidence>
<dbReference type="SUPFAM" id="SSF47413">
    <property type="entry name" value="lambda repressor-like DNA-binding domains"/>
    <property type="match status" value="1"/>
</dbReference>
<dbReference type="InterPro" id="IPR010982">
    <property type="entry name" value="Lambda_DNA-bd_dom_sf"/>
</dbReference>
<dbReference type="RefSeq" id="WP_158257197.1">
    <property type="nucleotide sequence ID" value="NZ_PTJD01000006.1"/>
</dbReference>